<dbReference type="GO" id="GO:0004739">
    <property type="term" value="F:pyruvate dehydrogenase (acetyl-transferring) activity"/>
    <property type="evidence" value="ECO:0007669"/>
    <property type="project" value="UniProtKB-EC"/>
</dbReference>
<evidence type="ECO:0000313" key="6">
    <source>
        <dbReference type="Proteomes" id="UP000195514"/>
    </source>
</evidence>
<protein>
    <submittedName>
        <fullName evidence="5">Pyruvate dehydrogenase E1 component subunit alpha</fullName>
        <ecNumber evidence="5">1.2.4.1</ecNumber>
    </submittedName>
</protein>
<comment type="cofactor">
    <cofactor evidence="1">
        <name>thiamine diphosphate</name>
        <dbReference type="ChEBI" id="CHEBI:58937"/>
    </cofactor>
</comment>
<dbReference type="CDD" id="cd02000">
    <property type="entry name" value="TPP_E1_PDC_ADC_BCADC"/>
    <property type="match status" value="1"/>
</dbReference>
<dbReference type="PANTHER" id="PTHR11516">
    <property type="entry name" value="PYRUVATE DEHYDROGENASE E1 COMPONENT, ALPHA SUBUNIT BACTERIAL AND ORGANELLAR"/>
    <property type="match status" value="1"/>
</dbReference>
<keyword evidence="6" id="KW-1185">Reference proteome</keyword>
<evidence type="ECO:0000259" key="4">
    <source>
        <dbReference type="Pfam" id="PF00676"/>
    </source>
</evidence>
<sequence>MPSNIELFRRLYRIRRFETVLLDHFKSGIFPGTTHTSLGQEANAVGVLAHLQEGDVVVSNHRSHGHFLAHGGDPQTLFAELMGKPSGVCGGVGGSQHLHWRNFYSSGIQGGTVAMAAGMALAEKRAGNGAIVVDFMGDGTLGEGIVYECLNMISLWQLPILIVLEHNHIAQTTPAKLTIAGSVSQRFETFGIPTAELDSSDILEIFPLAGTLINQVRVESAPRALIIHTERLGAHSKGDDTRPSEELENLWQFRDPIAIQAARLPEAERNRIVNEVDADIQRAFEAALGAKGGG</sequence>
<evidence type="ECO:0000313" key="5">
    <source>
        <dbReference type="EMBL" id="SMX53428.1"/>
    </source>
</evidence>
<organism evidence="5 6">
    <name type="scientific">Candidatus Brevifilum fermentans</name>
    <dbReference type="NCBI Taxonomy" id="1986204"/>
    <lineage>
        <taxon>Bacteria</taxon>
        <taxon>Bacillati</taxon>
        <taxon>Chloroflexota</taxon>
        <taxon>Anaerolineae</taxon>
        <taxon>Anaerolineales</taxon>
        <taxon>Anaerolineaceae</taxon>
        <taxon>Candidatus Brevifilum</taxon>
    </lineage>
</organism>
<dbReference type="EMBL" id="LT859958">
    <property type="protein sequence ID" value="SMX53428.1"/>
    <property type="molecule type" value="Genomic_DNA"/>
</dbReference>
<dbReference type="GO" id="GO:0006086">
    <property type="term" value="P:pyruvate decarboxylation to acetyl-CoA"/>
    <property type="evidence" value="ECO:0007669"/>
    <property type="project" value="TreeGrafter"/>
</dbReference>
<dbReference type="EC" id="1.2.4.1" evidence="5"/>
<evidence type="ECO:0000256" key="1">
    <source>
        <dbReference type="ARBA" id="ARBA00001964"/>
    </source>
</evidence>
<dbReference type="InterPro" id="IPR050642">
    <property type="entry name" value="PDH_E1_Alpha_Subunit"/>
</dbReference>
<dbReference type="Pfam" id="PF00676">
    <property type="entry name" value="E1_dh"/>
    <property type="match status" value="1"/>
</dbReference>
<dbReference type="RefSeq" id="WP_157891643.1">
    <property type="nucleotide sequence ID" value="NZ_LT859958.1"/>
</dbReference>
<keyword evidence="2 5" id="KW-0560">Oxidoreductase</keyword>
<keyword evidence="3" id="KW-0786">Thiamine pyrophosphate</keyword>
<dbReference type="OrthoDB" id="9766715at2"/>
<dbReference type="PANTHER" id="PTHR11516:SF2">
    <property type="entry name" value="PYRUVATE DEHYDROGENASE ALPHA SUBUNIT"/>
    <property type="match status" value="1"/>
</dbReference>
<dbReference type="KEGG" id="abat:CFX1CAM_0362"/>
<dbReference type="Proteomes" id="UP000195514">
    <property type="component" value="Chromosome I"/>
</dbReference>
<evidence type="ECO:0000256" key="3">
    <source>
        <dbReference type="ARBA" id="ARBA00023052"/>
    </source>
</evidence>
<reference evidence="6" key="1">
    <citation type="submission" date="2017-05" db="EMBL/GenBank/DDBJ databases">
        <authorList>
            <person name="Kirkegaard R."/>
            <person name="Mcilroy J S."/>
        </authorList>
    </citation>
    <scope>NUCLEOTIDE SEQUENCE [LARGE SCALE GENOMIC DNA]</scope>
</reference>
<feature type="domain" description="Dehydrogenase E1 component" evidence="4">
    <location>
        <begin position="10"/>
        <end position="287"/>
    </location>
</feature>
<dbReference type="InterPro" id="IPR001017">
    <property type="entry name" value="DH_E1"/>
</dbReference>
<dbReference type="Gene3D" id="3.40.50.970">
    <property type="match status" value="1"/>
</dbReference>
<dbReference type="AlphaFoldDB" id="A0A1Y6K3I6"/>
<dbReference type="InterPro" id="IPR029061">
    <property type="entry name" value="THDP-binding"/>
</dbReference>
<accession>A0A1Y6K3I6</accession>
<evidence type="ECO:0000256" key="2">
    <source>
        <dbReference type="ARBA" id="ARBA00023002"/>
    </source>
</evidence>
<keyword evidence="5" id="KW-0670">Pyruvate</keyword>
<dbReference type="SUPFAM" id="SSF52518">
    <property type="entry name" value="Thiamin diphosphate-binding fold (THDP-binding)"/>
    <property type="match status" value="1"/>
</dbReference>
<proteinExistence type="predicted"/>
<name>A0A1Y6K3I6_9CHLR</name>
<gene>
    <name evidence="5" type="ORF">CFX1CAM_0362</name>
</gene>